<feature type="domain" description="Spermatogenesis-associated protein 20-like TRX" evidence="2">
    <location>
        <begin position="22"/>
        <end position="184"/>
    </location>
</feature>
<dbReference type="PIRSF" id="PIRSF006402">
    <property type="entry name" value="UCP006402_thioredoxin"/>
    <property type="match status" value="1"/>
</dbReference>
<dbReference type="InterPro" id="IPR004879">
    <property type="entry name" value="Ssp411-like_TRX"/>
</dbReference>
<dbReference type="EMBL" id="CP000562">
    <property type="protein sequence ID" value="ABN58247.1"/>
    <property type="molecule type" value="Genomic_DNA"/>
</dbReference>
<evidence type="ECO:0000259" key="2">
    <source>
        <dbReference type="Pfam" id="PF03190"/>
    </source>
</evidence>
<organism evidence="3 4">
    <name type="scientific">Methanoculleus marisnigri (strain ATCC 35101 / DSM 1498 / JR1)</name>
    <dbReference type="NCBI Taxonomy" id="368407"/>
    <lineage>
        <taxon>Archaea</taxon>
        <taxon>Methanobacteriati</taxon>
        <taxon>Methanobacteriota</taxon>
        <taxon>Stenosarchaea group</taxon>
        <taxon>Methanomicrobia</taxon>
        <taxon>Methanomicrobiales</taxon>
        <taxon>Methanomicrobiaceae</taxon>
        <taxon>Methanoculleus</taxon>
    </lineage>
</organism>
<dbReference type="AlphaFoldDB" id="A3CXZ7"/>
<dbReference type="GO" id="GO:0005975">
    <property type="term" value="P:carbohydrate metabolic process"/>
    <property type="evidence" value="ECO:0007669"/>
    <property type="project" value="InterPro"/>
</dbReference>
<dbReference type="SUPFAM" id="SSF48208">
    <property type="entry name" value="Six-hairpin glycosidases"/>
    <property type="match status" value="1"/>
</dbReference>
<dbReference type="Gene3D" id="3.40.30.10">
    <property type="entry name" value="Glutaredoxin"/>
    <property type="match status" value="1"/>
</dbReference>
<dbReference type="Proteomes" id="UP000002146">
    <property type="component" value="Chromosome"/>
</dbReference>
<accession>A3CXZ7</accession>
<dbReference type="HOGENOM" id="CLU_014051_4_1_2"/>
<dbReference type="PANTHER" id="PTHR42899:SF1">
    <property type="entry name" value="SPERMATOGENESIS-ASSOCIATED PROTEIN 20"/>
    <property type="match status" value="1"/>
</dbReference>
<reference evidence="3 4" key="1">
    <citation type="journal article" date="2009" name="Stand. Genomic Sci.">
        <title>Complete genome sequence of Methanoculleus marisnigri Romesser et al. 1981 type strain JR1.</title>
        <authorList>
            <person name="Anderson I.J."/>
            <person name="Sieprawska-Lupa M."/>
            <person name="Lapidus A."/>
            <person name="Nolan M."/>
            <person name="Copeland A."/>
            <person name="Glavina Del Rio T."/>
            <person name="Tice H."/>
            <person name="Dalin E."/>
            <person name="Barry K."/>
            <person name="Saunders E."/>
            <person name="Han C."/>
            <person name="Brettin T."/>
            <person name="Detter J.C."/>
            <person name="Bruce D."/>
            <person name="Mikhailova N."/>
            <person name="Pitluck S."/>
            <person name="Hauser L."/>
            <person name="Land M."/>
            <person name="Lucas S."/>
            <person name="Richardson P."/>
            <person name="Whitman W.B."/>
            <person name="Kyrpides N.C."/>
        </authorList>
    </citation>
    <scope>NUCLEOTIDE SEQUENCE [LARGE SCALE GENOMIC DNA]</scope>
    <source>
        <strain evidence="4">ATCC 35101 / DSM 1498 / JR1</strain>
    </source>
</reference>
<name>A3CXZ7_METMJ</name>
<protein>
    <recommendedName>
        <fullName evidence="2">Spermatogenesis-associated protein 20-like TRX domain-containing protein</fullName>
    </recommendedName>
</protein>
<dbReference type="InterPro" id="IPR024705">
    <property type="entry name" value="Ssp411"/>
</dbReference>
<sequence length="721" mass="81035">MNPARGHDPEAPEAPMQEKSPPNRLINEQSPYLLQHARNPVDWYPWGEEAFSRAREEGKPIFLSIGYSACHWCHVMEEESFADQQVAKLLNDVFVCIKVDREERPDIDQVYMAAAHALTGAGGWPLTILMTADKKPFFAASYIPKESRYGMTGLLDLIPRISKVWQTQRQGLENAGDQVLQALQSAARTPPEEGELAEAVLDEAYNMFFRVFDGENGGFGDAPRFPTPHNLIFLLRYGNRTGKEPAYTMVEKTLHAMRRGGIFDQVGYGFHRYSTDAEWFVPHFEKMLYDQALLVMAYTEAYLATGREEFARTARETIAYVLREMTDPDGGFYSAEDADSEGEEGKFYLWTKDEILGVLGEEDGERFSRIFNVTEPGNYREQPGGKRTGRNILRLRRPLASWAHEFETPEDDLAWSVEEGRQKLLAARKQRVRPGRDDKILTDWNALMIAALAKAARAFDEPDYLAAAERAAAFVLANLRREDGRLLHRYRGGEAGLAATLDDYAFMIWALIEVYEASFAPGYLKTAVDLSRDLIARYWDCNEGGFFFVPDDGDVPVRQKPVYDGAIPSGNSVAMYALFVLGRMTANLELEETAERIRRVFAGTVSESPTACSHFLTGLEFMLGPNFEVIISGVPDAEDTRAMIGAIRSHYAPDAVIIFRPSDEEEPEIVEVAGFTRDIVMIEEKATAYVCTNYACDIPTTDPDEMVRLVKSAGRPSEPIV</sequence>
<dbReference type="Pfam" id="PF03190">
    <property type="entry name" value="Thioredox_DsbH"/>
    <property type="match status" value="1"/>
</dbReference>
<dbReference type="eggNOG" id="arCOG02007">
    <property type="taxonomic scope" value="Archaea"/>
</dbReference>
<dbReference type="STRING" id="368407.Memar_2324"/>
<dbReference type="InterPro" id="IPR012341">
    <property type="entry name" value="6hp_glycosidase-like_sf"/>
</dbReference>
<dbReference type="PANTHER" id="PTHR42899">
    <property type="entry name" value="SPERMATOGENESIS-ASSOCIATED PROTEIN 20"/>
    <property type="match status" value="1"/>
</dbReference>
<dbReference type="CDD" id="cd02955">
    <property type="entry name" value="SSP411"/>
    <property type="match status" value="1"/>
</dbReference>
<proteinExistence type="predicted"/>
<gene>
    <name evidence="3" type="ordered locus">Memar_2324</name>
</gene>
<dbReference type="Gene3D" id="1.50.10.10">
    <property type="match status" value="2"/>
</dbReference>
<keyword evidence="4" id="KW-1185">Reference proteome</keyword>
<dbReference type="InterPro" id="IPR036249">
    <property type="entry name" value="Thioredoxin-like_sf"/>
</dbReference>
<feature type="region of interest" description="Disordered" evidence="1">
    <location>
        <begin position="1"/>
        <end position="25"/>
    </location>
</feature>
<evidence type="ECO:0000313" key="4">
    <source>
        <dbReference type="Proteomes" id="UP000002146"/>
    </source>
</evidence>
<evidence type="ECO:0000256" key="1">
    <source>
        <dbReference type="SAM" id="MobiDB-lite"/>
    </source>
</evidence>
<dbReference type="KEGG" id="mem:Memar_2324"/>
<dbReference type="SUPFAM" id="SSF52833">
    <property type="entry name" value="Thioredoxin-like"/>
    <property type="match status" value="1"/>
</dbReference>
<feature type="compositionally biased region" description="Basic and acidic residues" evidence="1">
    <location>
        <begin position="1"/>
        <end position="10"/>
    </location>
</feature>
<evidence type="ECO:0000313" key="3">
    <source>
        <dbReference type="EMBL" id="ABN58247.1"/>
    </source>
</evidence>
<dbReference type="InterPro" id="IPR008928">
    <property type="entry name" value="6-hairpin_glycosidase_sf"/>
</dbReference>